<evidence type="ECO:0000256" key="5">
    <source>
        <dbReference type="ARBA" id="ARBA00047517"/>
    </source>
</evidence>
<feature type="non-terminal residue" evidence="7">
    <location>
        <position position="82"/>
    </location>
</feature>
<dbReference type="GO" id="GO:0047804">
    <property type="term" value="F:cysteine-S-conjugate beta-lyase activity"/>
    <property type="evidence" value="ECO:0007669"/>
    <property type="project" value="InterPro"/>
</dbReference>
<dbReference type="PANTHER" id="PTHR43500">
    <property type="entry name" value="CYSTATHIONINE BETA-LYASE-RELATED"/>
    <property type="match status" value="1"/>
</dbReference>
<keyword evidence="3" id="KW-0663">Pyridoxal phosphate</keyword>
<comment type="cofactor">
    <cofactor evidence="1">
        <name>pyridoxal 5'-phosphate</name>
        <dbReference type="ChEBI" id="CHEBI:597326"/>
    </cofactor>
</comment>
<evidence type="ECO:0000313" key="7">
    <source>
        <dbReference type="EMBL" id="SVE38368.1"/>
    </source>
</evidence>
<comment type="similarity">
    <text evidence="2">Belongs to the trans-sulfuration enzymes family.</text>
</comment>
<dbReference type="EMBL" id="UINC01213545">
    <property type="protein sequence ID" value="SVE38368.1"/>
    <property type="molecule type" value="Genomic_DNA"/>
</dbReference>
<dbReference type="GO" id="GO:0019346">
    <property type="term" value="P:transsulfuration"/>
    <property type="evidence" value="ECO:0007669"/>
    <property type="project" value="InterPro"/>
</dbReference>
<organism evidence="7">
    <name type="scientific">marine metagenome</name>
    <dbReference type="NCBI Taxonomy" id="408172"/>
    <lineage>
        <taxon>unclassified sequences</taxon>
        <taxon>metagenomes</taxon>
        <taxon>ecological metagenomes</taxon>
    </lineage>
</organism>
<dbReference type="InterPro" id="IPR000277">
    <property type="entry name" value="Cys/Met-Metab_PyrdxlP-dep_enz"/>
</dbReference>
<name>A0A383D3D1_9ZZZZ</name>
<evidence type="ECO:0000256" key="3">
    <source>
        <dbReference type="ARBA" id="ARBA00022898"/>
    </source>
</evidence>
<evidence type="ECO:0000256" key="4">
    <source>
        <dbReference type="ARBA" id="ARBA00023239"/>
    </source>
</evidence>
<dbReference type="SUPFAM" id="SSF53383">
    <property type="entry name" value="PLP-dependent transferases"/>
    <property type="match status" value="1"/>
</dbReference>
<protein>
    <recommendedName>
        <fullName evidence="8">Cystathionine beta-lyase</fullName>
    </recommendedName>
</protein>
<proteinExistence type="inferred from homology"/>
<dbReference type="GO" id="GO:0030170">
    <property type="term" value="F:pyridoxal phosphate binding"/>
    <property type="evidence" value="ECO:0007669"/>
    <property type="project" value="InterPro"/>
</dbReference>
<dbReference type="Gene3D" id="3.40.640.10">
    <property type="entry name" value="Type I PLP-dependent aspartate aminotransferase-like (Major domain)"/>
    <property type="match status" value="1"/>
</dbReference>
<evidence type="ECO:0000256" key="6">
    <source>
        <dbReference type="SAM" id="MobiDB-lite"/>
    </source>
</evidence>
<dbReference type="Pfam" id="PF01053">
    <property type="entry name" value="Cys_Met_Meta_PP"/>
    <property type="match status" value="1"/>
</dbReference>
<dbReference type="InterPro" id="IPR006233">
    <property type="entry name" value="Cys_b_lyase_bac"/>
</dbReference>
<comment type="catalytic activity">
    <reaction evidence="5">
        <text>L,L-cystathionine + H2O = L-homocysteine + pyruvate + NH4(+)</text>
        <dbReference type="Rhea" id="RHEA:13965"/>
        <dbReference type="ChEBI" id="CHEBI:15361"/>
        <dbReference type="ChEBI" id="CHEBI:15377"/>
        <dbReference type="ChEBI" id="CHEBI:28938"/>
        <dbReference type="ChEBI" id="CHEBI:58161"/>
        <dbReference type="ChEBI" id="CHEBI:58199"/>
    </reaction>
</comment>
<gene>
    <name evidence="7" type="ORF">METZ01_LOCUS491222</name>
</gene>
<dbReference type="PANTHER" id="PTHR43500:SF1">
    <property type="entry name" value="CYSTATHIONINE BETA-LYASE-RELATED"/>
    <property type="match status" value="1"/>
</dbReference>
<dbReference type="InterPro" id="IPR015424">
    <property type="entry name" value="PyrdxlP-dep_Trfase"/>
</dbReference>
<reference evidence="7" key="1">
    <citation type="submission" date="2018-05" db="EMBL/GenBank/DDBJ databases">
        <authorList>
            <person name="Lanie J.A."/>
            <person name="Ng W.-L."/>
            <person name="Kazmierczak K.M."/>
            <person name="Andrzejewski T.M."/>
            <person name="Davidsen T.M."/>
            <person name="Wayne K.J."/>
            <person name="Tettelin H."/>
            <person name="Glass J.I."/>
            <person name="Rusch D."/>
            <person name="Podicherti R."/>
            <person name="Tsui H.-C.T."/>
            <person name="Winkler M.E."/>
        </authorList>
    </citation>
    <scope>NUCLEOTIDE SEQUENCE</scope>
</reference>
<feature type="region of interest" description="Disordered" evidence="6">
    <location>
        <begin position="1"/>
        <end position="29"/>
    </location>
</feature>
<sequence>MKKKQDTKLVHSGSYPEKQGGSVNPPIYHASTVSKPSVAALEIARNEPDTNFMYGRHGTPTSRAFEETVAALEGGEKCVAVG</sequence>
<dbReference type="GO" id="GO:0019450">
    <property type="term" value="P:L-cysteine catabolic process to pyruvate"/>
    <property type="evidence" value="ECO:0007669"/>
    <property type="project" value="TreeGrafter"/>
</dbReference>
<dbReference type="AlphaFoldDB" id="A0A383D3D1"/>
<evidence type="ECO:0000256" key="1">
    <source>
        <dbReference type="ARBA" id="ARBA00001933"/>
    </source>
</evidence>
<dbReference type="InterPro" id="IPR015421">
    <property type="entry name" value="PyrdxlP-dep_Trfase_major"/>
</dbReference>
<accession>A0A383D3D1</accession>
<evidence type="ECO:0000256" key="2">
    <source>
        <dbReference type="ARBA" id="ARBA00009077"/>
    </source>
</evidence>
<keyword evidence="4" id="KW-0456">Lyase</keyword>
<evidence type="ECO:0008006" key="8">
    <source>
        <dbReference type="Google" id="ProtNLM"/>
    </source>
</evidence>